<reference evidence="2" key="1">
    <citation type="journal article" date="2019" name="Plant Biotechnol. J.">
        <title>Genome sequencing of the Australian wild diploid species Gossypium australe highlights disease resistance and delayed gland morphogenesis.</title>
        <authorList>
            <person name="Cai Y."/>
            <person name="Cai X."/>
            <person name="Wang Q."/>
            <person name="Wang P."/>
            <person name="Zhang Y."/>
            <person name="Cai C."/>
            <person name="Xu Y."/>
            <person name="Wang K."/>
            <person name="Zhou Z."/>
            <person name="Wang C."/>
            <person name="Geng S."/>
            <person name="Li B."/>
            <person name="Dong Q."/>
            <person name="Hou Y."/>
            <person name="Wang H."/>
            <person name="Ai P."/>
            <person name="Liu Z."/>
            <person name="Yi F."/>
            <person name="Sun M."/>
            <person name="An G."/>
            <person name="Cheng J."/>
            <person name="Zhang Y."/>
            <person name="Shi Q."/>
            <person name="Xie Y."/>
            <person name="Shi X."/>
            <person name="Chang Y."/>
            <person name="Huang F."/>
            <person name="Chen Y."/>
            <person name="Hong S."/>
            <person name="Mi L."/>
            <person name="Sun Q."/>
            <person name="Zhang L."/>
            <person name="Zhou B."/>
            <person name="Peng R."/>
            <person name="Zhang X."/>
            <person name="Liu F."/>
        </authorList>
    </citation>
    <scope>NUCLEOTIDE SEQUENCE [LARGE SCALE GENOMIC DNA]</scope>
    <source>
        <strain evidence="2">cv. PA1801</strain>
    </source>
</reference>
<protein>
    <recommendedName>
        <fullName evidence="3">Reverse transcriptase</fullName>
    </recommendedName>
</protein>
<evidence type="ECO:0000313" key="2">
    <source>
        <dbReference type="Proteomes" id="UP000325315"/>
    </source>
</evidence>
<dbReference type="EMBL" id="SMMG02000004">
    <property type="protein sequence ID" value="KAA3476938.1"/>
    <property type="molecule type" value="Genomic_DNA"/>
</dbReference>
<proteinExistence type="predicted"/>
<dbReference type="Proteomes" id="UP000325315">
    <property type="component" value="Unassembled WGS sequence"/>
</dbReference>
<organism evidence="1 2">
    <name type="scientific">Gossypium australe</name>
    <dbReference type="NCBI Taxonomy" id="47621"/>
    <lineage>
        <taxon>Eukaryota</taxon>
        <taxon>Viridiplantae</taxon>
        <taxon>Streptophyta</taxon>
        <taxon>Embryophyta</taxon>
        <taxon>Tracheophyta</taxon>
        <taxon>Spermatophyta</taxon>
        <taxon>Magnoliopsida</taxon>
        <taxon>eudicotyledons</taxon>
        <taxon>Gunneridae</taxon>
        <taxon>Pentapetalae</taxon>
        <taxon>rosids</taxon>
        <taxon>malvids</taxon>
        <taxon>Malvales</taxon>
        <taxon>Malvaceae</taxon>
        <taxon>Malvoideae</taxon>
        <taxon>Gossypium</taxon>
    </lineage>
</organism>
<sequence>MVCGNFNEILYTYEKEEYQGKRDEDVRRIKKIFHFEAWLILEETFEGEVRRLWEASLGNVMEKLTILTMLPALNGWHCFLVFSIHHLPQSFSDHCPLYIQTIQEDAWWILEKTFEGKSEDYGRQVRGFKRLGKESSNKTRRLIQDLTKELDYLND</sequence>
<evidence type="ECO:0000313" key="1">
    <source>
        <dbReference type="EMBL" id="KAA3476938.1"/>
    </source>
</evidence>
<dbReference type="AlphaFoldDB" id="A0A5B6W6T9"/>
<comment type="caution">
    <text evidence="1">The sequence shown here is derived from an EMBL/GenBank/DDBJ whole genome shotgun (WGS) entry which is preliminary data.</text>
</comment>
<keyword evidence="2" id="KW-1185">Reference proteome</keyword>
<name>A0A5B6W6T9_9ROSI</name>
<evidence type="ECO:0008006" key="3">
    <source>
        <dbReference type="Google" id="ProtNLM"/>
    </source>
</evidence>
<accession>A0A5B6W6T9</accession>
<gene>
    <name evidence="1" type="ORF">EPI10_010867</name>
</gene>